<feature type="transmembrane region" description="Helical" evidence="1">
    <location>
        <begin position="372"/>
        <end position="391"/>
    </location>
</feature>
<keyword evidence="1" id="KW-0472">Membrane</keyword>
<feature type="domain" description="Nose resistant-to-fluoxetine protein N-terminal" evidence="3">
    <location>
        <begin position="49"/>
        <end position="208"/>
    </location>
</feature>
<feature type="transmembrane region" description="Helical" evidence="1">
    <location>
        <begin position="609"/>
        <end position="632"/>
    </location>
</feature>
<dbReference type="GO" id="GO:0016747">
    <property type="term" value="F:acyltransferase activity, transferring groups other than amino-acyl groups"/>
    <property type="evidence" value="ECO:0007669"/>
    <property type="project" value="InterPro"/>
</dbReference>
<dbReference type="PANTHER" id="PTHR11161">
    <property type="entry name" value="O-ACYLTRANSFERASE"/>
    <property type="match status" value="1"/>
</dbReference>
<feature type="transmembrane region" description="Helical" evidence="1">
    <location>
        <begin position="652"/>
        <end position="673"/>
    </location>
</feature>
<accession>A0A9N9T3P3</accession>
<dbReference type="OrthoDB" id="10006435at2759"/>
<reference evidence="4" key="1">
    <citation type="submission" date="2022-01" db="EMBL/GenBank/DDBJ databases">
        <authorList>
            <person name="King R."/>
        </authorList>
    </citation>
    <scope>NUCLEOTIDE SEQUENCE</scope>
</reference>
<evidence type="ECO:0000256" key="2">
    <source>
        <dbReference type="SAM" id="SignalP"/>
    </source>
</evidence>
<keyword evidence="5" id="KW-1185">Reference proteome</keyword>
<feature type="signal peptide" evidence="2">
    <location>
        <begin position="1"/>
        <end position="21"/>
    </location>
</feature>
<proteinExistence type="predicted"/>
<feature type="transmembrane region" description="Helical" evidence="1">
    <location>
        <begin position="282"/>
        <end position="304"/>
    </location>
</feature>
<evidence type="ECO:0000313" key="4">
    <source>
        <dbReference type="EMBL" id="CAG9834906.1"/>
    </source>
</evidence>
<dbReference type="PANTHER" id="PTHR11161:SF71">
    <property type="entry name" value="NOSE RESISTANT-TO-FLUOXETINE PROTEIN N-TERMINAL DOMAIN-CONTAINING PROTEIN"/>
    <property type="match status" value="1"/>
</dbReference>
<sequence>MSILNLLIIFYLHVLCSQGSAHPLDTIILKENVTTNFLDLYIPTVNSNNEICKRHSLFVAEEVKKYTLWATEMLDSTTKFPSGFLDGTNYDFGNFDECIKVKAPHPEDQFYGKYCLVRFTLKPPLSRNLKSENDTNIRHSNLTMWTKIDDYLKDPSRNPRNVIPFAFCIPSSCTNLDLQKSLMEVASNFNEQVQFLVDVEVDKLTCQVQTYNSKLDSGDVLFILVIAVAICNTVIGSLYYYFATRINGRKFICTGTLHQILLCFSIQINMKKLTSASNNADGLNCTAGMKVFSMILIIFIHRSTFDFGADISNPEYVEQMYSKFWMSFVLNGPILVDTFFTISGFLAAYFALLSYQKLKDNSIIIKLYVHRYIRMTSTYIIILAFYCTLFVKIGNGPLWRERVEVERERCRKSWWLNLLFINNYFNTENYCMFQSWYMACDMNAFILVPILTFILFKKPVIGVLSTVALMIASMVVTFVTIYTNDETPILIIYMRMLLHPSEDSTFLRIYIPGHIRASAYFVGVLAGYIKYQMGIQTIKIKSRLVKLCWIVSVLLLFISLHFAFIFYVQKVPTWVSALYGALFHVGWSLGIAWIIIAVSSGYGGWVDPILSWSPLIILSRLTYSIYLCHGVIQIYSAGTRRKPPYASTFNSVYAATADVTLGYALAFVLTLLFEAPIIGLEKILWNATSSNTIRKKENNPNQSS</sequence>
<feature type="transmembrane region" description="Helical" evidence="1">
    <location>
        <begin position="547"/>
        <end position="568"/>
    </location>
</feature>
<feature type="transmembrane region" description="Helical" evidence="1">
    <location>
        <begin position="504"/>
        <end position="526"/>
    </location>
</feature>
<dbReference type="Proteomes" id="UP001153709">
    <property type="component" value="Chromosome 5"/>
</dbReference>
<dbReference type="InterPro" id="IPR052728">
    <property type="entry name" value="O2_lipid_transport_reg"/>
</dbReference>
<feature type="transmembrane region" description="Helical" evidence="1">
    <location>
        <begin position="324"/>
        <end position="352"/>
    </location>
</feature>
<organism evidence="4 5">
    <name type="scientific">Diabrotica balteata</name>
    <name type="common">Banded cucumber beetle</name>
    <dbReference type="NCBI Taxonomy" id="107213"/>
    <lineage>
        <taxon>Eukaryota</taxon>
        <taxon>Metazoa</taxon>
        <taxon>Ecdysozoa</taxon>
        <taxon>Arthropoda</taxon>
        <taxon>Hexapoda</taxon>
        <taxon>Insecta</taxon>
        <taxon>Pterygota</taxon>
        <taxon>Neoptera</taxon>
        <taxon>Endopterygota</taxon>
        <taxon>Coleoptera</taxon>
        <taxon>Polyphaga</taxon>
        <taxon>Cucujiformia</taxon>
        <taxon>Chrysomeloidea</taxon>
        <taxon>Chrysomelidae</taxon>
        <taxon>Galerucinae</taxon>
        <taxon>Diabroticina</taxon>
        <taxon>Diabroticites</taxon>
        <taxon>Diabrotica</taxon>
    </lineage>
</organism>
<gene>
    <name evidence="4" type="ORF">DIABBA_LOCUS8161</name>
</gene>
<protein>
    <recommendedName>
        <fullName evidence="3">Nose resistant-to-fluoxetine protein N-terminal domain-containing protein</fullName>
    </recommendedName>
</protein>
<evidence type="ECO:0000313" key="5">
    <source>
        <dbReference type="Proteomes" id="UP001153709"/>
    </source>
</evidence>
<evidence type="ECO:0000259" key="3">
    <source>
        <dbReference type="SMART" id="SM00703"/>
    </source>
</evidence>
<dbReference type="InterPro" id="IPR002656">
    <property type="entry name" value="Acyl_transf_3_dom"/>
</dbReference>
<dbReference type="Pfam" id="PF20146">
    <property type="entry name" value="NRF"/>
    <property type="match status" value="1"/>
</dbReference>
<feature type="transmembrane region" description="Helical" evidence="1">
    <location>
        <begin position="463"/>
        <end position="484"/>
    </location>
</feature>
<feature type="transmembrane region" description="Helical" evidence="1">
    <location>
        <begin position="574"/>
        <end position="597"/>
    </location>
</feature>
<dbReference type="SMART" id="SM00703">
    <property type="entry name" value="NRF"/>
    <property type="match status" value="1"/>
</dbReference>
<name>A0A9N9T3P3_DIABA</name>
<dbReference type="Pfam" id="PF01757">
    <property type="entry name" value="Acyl_transf_3"/>
    <property type="match status" value="1"/>
</dbReference>
<evidence type="ECO:0000256" key="1">
    <source>
        <dbReference type="SAM" id="Phobius"/>
    </source>
</evidence>
<dbReference type="EMBL" id="OU898280">
    <property type="protein sequence ID" value="CAG9834906.1"/>
    <property type="molecule type" value="Genomic_DNA"/>
</dbReference>
<keyword evidence="1" id="KW-1133">Transmembrane helix</keyword>
<feature type="transmembrane region" description="Helical" evidence="1">
    <location>
        <begin position="436"/>
        <end position="456"/>
    </location>
</feature>
<feature type="transmembrane region" description="Helical" evidence="1">
    <location>
        <begin position="220"/>
        <end position="242"/>
    </location>
</feature>
<keyword evidence="2" id="KW-0732">Signal</keyword>
<dbReference type="AlphaFoldDB" id="A0A9N9T3P3"/>
<dbReference type="InterPro" id="IPR006621">
    <property type="entry name" value="Nose-resist-to-fluoxetine_N"/>
</dbReference>
<feature type="chain" id="PRO_5040508781" description="Nose resistant-to-fluoxetine protein N-terminal domain-containing protein" evidence="2">
    <location>
        <begin position="22"/>
        <end position="704"/>
    </location>
</feature>
<keyword evidence="1" id="KW-0812">Transmembrane</keyword>